<dbReference type="EMBL" id="SMAD01000001">
    <property type="protein sequence ID" value="TCS90107.1"/>
    <property type="molecule type" value="Genomic_DNA"/>
</dbReference>
<feature type="region of interest" description="Disordered" evidence="1">
    <location>
        <begin position="1"/>
        <end position="56"/>
    </location>
</feature>
<evidence type="ECO:0000313" key="2">
    <source>
        <dbReference type="EMBL" id="TCS90107.1"/>
    </source>
</evidence>
<organism evidence="2 3">
    <name type="scientific">Anseongella ginsenosidimutans</name>
    <dbReference type="NCBI Taxonomy" id="496056"/>
    <lineage>
        <taxon>Bacteria</taxon>
        <taxon>Pseudomonadati</taxon>
        <taxon>Bacteroidota</taxon>
        <taxon>Sphingobacteriia</taxon>
        <taxon>Sphingobacteriales</taxon>
        <taxon>Sphingobacteriaceae</taxon>
        <taxon>Anseongella</taxon>
    </lineage>
</organism>
<protein>
    <submittedName>
        <fullName evidence="2">Uncharacterized protein</fullName>
    </submittedName>
</protein>
<dbReference type="AlphaFoldDB" id="A0A4R3KWF4"/>
<reference evidence="2 3" key="1">
    <citation type="submission" date="2019-03" db="EMBL/GenBank/DDBJ databases">
        <title>Genomic Encyclopedia of Type Strains, Phase IV (KMG-IV): sequencing the most valuable type-strain genomes for metagenomic binning, comparative biology and taxonomic classification.</title>
        <authorList>
            <person name="Goeker M."/>
        </authorList>
    </citation>
    <scope>NUCLEOTIDE SEQUENCE [LARGE SCALE GENOMIC DNA]</scope>
    <source>
        <strain evidence="2 3">DSM 21100</strain>
    </source>
</reference>
<gene>
    <name evidence="2" type="ORF">EDD80_101305</name>
</gene>
<keyword evidence="3" id="KW-1185">Reference proteome</keyword>
<dbReference type="Proteomes" id="UP000295807">
    <property type="component" value="Unassembled WGS sequence"/>
</dbReference>
<comment type="caution">
    <text evidence="2">The sequence shown here is derived from an EMBL/GenBank/DDBJ whole genome shotgun (WGS) entry which is preliminary data.</text>
</comment>
<accession>A0A4R3KWF4</accession>
<evidence type="ECO:0000313" key="3">
    <source>
        <dbReference type="Proteomes" id="UP000295807"/>
    </source>
</evidence>
<name>A0A4R3KWF4_9SPHI</name>
<proteinExistence type="predicted"/>
<sequence length="85" mass="9440">MSLNKTEGGHKTLSRGNKGNHINKGPHAPTRPFQKRPGEKRPGKPTLGFPGSPGRGFLFGNIQEVQERVQLIQEVRHFIMEALAE</sequence>
<evidence type="ECO:0000256" key="1">
    <source>
        <dbReference type="SAM" id="MobiDB-lite"/>
    </source>
</evidence>